<keyword evidence="3" id="KW-1185">Reference proteome</keyword>
<protein>
    <recommendedName>
        <fullName evidence="1">DUF7870 domain-containing protein</fullName>
    </recommendedName>
</protein>
<evidence type="ECO:0000313" key="3">
    <source>
        <dbReference type="Proteomes" id="UP001567538"/>
    </source>
</evidence>
<dbReference type="EMBL" id="JBEAFC010000012">
    <property type="protein sequence ID" value="KAL1534369.1"/>
    <property type="molecule type" value="Genomic_DNA"/>
</dbReference>
<evidence type="ECO:0000313" key="2">
    <source>
        <dbReference type="EMBL" id="KAL1534369.1"/>
    </source>
</evidence>
<dbReference type="PANTHER" id="PTHR33597:SF11">
    <property type="entry name" value="OS07G0620600 PROTEIN"/>
    <property type="match status" value="1"/>
</dbReference>
<organism evidence="2 3">
    <name type="scientific">Salvia divinorum</name>
    <name type="common">Maria pastora</name>
    <name type="synonym">Diviner's sage</name>
    <dbReference type="NCBI Taxonomy" id="28513"/>
    <lineage>
        <taxon>Eukaryota</taxon>
        <taxon>Viridiplantae</taxon>
        <taxon>Streptophyta</taxon>
        <taxon>Embryophyta</taxon>
        <taxon>Tracheophyta</taxon>
        <taxon>Spermatophyta</taxon>
        <taxon>Magnoliopsida</taxon>
        <taxon>eudicotyledons</taxon>
        <taxon>Gunneridae</taxon>
        <taxon>Pentapetalae</taxon>
        <taxon>asterids</taxon>
        <taxon>lamiids</taxon>
        <taxon>Lamiales</taxon>
        <taxon>Lamiaceae</taxon>
        <taxon>Nepetoideae</taxon>
        <taxon>Mentheae</taxon>
        <taxon>Salviinae</taxon>
        <taxon>Salvia</taxon>
        <taxon>Salvia subgen. Calosphace</taxon>
    </lineage>
</organism>
<accession>A0ABD1FTS5</accession>
<proteinExistence type="predicted"/>
<gene>
    <name evidence="2" type="ORF">AAHA92_30554</name>
</gene>
<comment type="caution">
    <text evidence="2">The sequence shown here is derived from an EMBL/GenBank/DDBJ whole genome shotgun (WGS) entry which is preliminary data.</text>
</comment>
<evidence type="ECO:0000259" key="1">
    <source>
        <dbReference type="Pfam" id="PF25276"/>
    </source>
</evidence>
<reference evidence="2 3" key="1">
    <citation type="submission" date="2024-06" db="EMBL/GenBank/DDBJ databases">
        <title>A chromosome level genome sequence of Diviner's sage (Salvia divinorum).</title>
        <authorList>
            <person name="Ford S.A."/>
            <person name="Ro D.-K."/>
            <person name="Ness R.W."/>
            <person name="Phillips M.A."/>
        </authorList>
    </citation>
    <scope>NUCLEOTIDE SEQUENCE [LARGE SCALE GENOMIC DNA]</scope>
    <source>
        <strain evidence="2">SAF-2024a</strain>
        <tissue evidence="2">Leaf</tissue>
    </source>
</reference>
<dbReference type="InterPro" id="IPR057192">
    <property type="entry name" value="DUF7870"/>
</dbReference>
<dbReference type="Proteomes" id="UP001567538">
    <property type="component" value="Unassembled WGS sequence"/>
</dbReference>
<name>A0ABD1FTS5_SALDI</name>
<dbReference type="Pfam" id="PF25276">
    <property type="entry name" value="DUF7870"/>
    <property type="match status" value="1"/>
</dbReference>
<feature type="domain" description="DUF7870" evidence="1">
    <location>
        <begin position="224"/>
        <end position="361"/>
    </location>
</feature>
<dbReference type="AlphaFoldDB" id="A0ABD1FTS5"/>
<sequence length="362" mass="39987">MDKSGRARRVKSGGSGIDEPDEFEIGMDYDAVFVVKLPDSRSLRVVSRSLFLAVVLLSLPSIGSIIRAASNDGVLSDWIENLPLLLRDLEDEGLLAEGHRGFVVAAGEVDFAFLRHAGVDFTAGDGVKADAHRVFDYIYAPNFSGIELMNGSVRGGGLAIAPLGGDISAEIRLLRDFKIVYLRRMNGNTVVAMRKNSAAAGYSGGGRGVICGGIGGGGKKEAALKGLEGVYLEPPRAAKESRFKFLPDLMEDPLDEYRRRVFVADDDDAVDWFYKNYPMRGQEFEMFDMEEADWELGVGAEDFVVVKAEAQAAERMLRDKTICVVDELFLDCREEEGRAYWNCVELYGKIRSEGIAVHQWWF</sequence>
<dbReference type="PANTHER" id="PTHR33597">
    <property type="entry name" value="OS02G0760400 PROTEIN"/>
    <property type="match status" value="1"/>
</dbReference>